<dbReference type="PRINTS" id="PR01590">
    <property type="entry name" value="HTHFIS"/>
</dbReference>
<dbReference type="SMART" id="SM00382">
    <property type="entry name" value="AAA"/>
    <property type="match status" value="1"/>
</dbReference>
<evidence type="ECO:0000256" key="4">
    <source>
        <dbReference type="ARBA" id="ARBA00023125"/>
    </source>
</evidence>
<dbReference type="InterPro" id="IPR003018">
    <property type="entry name" value="GAF"/>
</dbReference>
<dbReference type="Gene3D" id="1.10.10.60">
    <property type="entry name" value="Homeodomain-like"/>
    <property type="match status" value="1"/>
</dbReference>
<evidence type="ECO:0000313" key="9">
    <source>
        <dbReference type="EMBL" id="QEL15022.1"/>
    </source>
</evidence>
<keyword evidence="5" id="KW-0010">Activator</keyword>
<dbReference type="PROSITE" id="PS50045">
    <property type="entry name" value="SIGMA54_INTERACT_4"/>
    <property type="match status" value="1"/>
</dbReference>
<dbReference type="InterPro" id="IPR000253">
    <property type="entry name" value="FHA_dom"/>
</dbReference>
<feature type="domain" description="FHA" evidence="7">
    <location>
        <begin position="29"/>
        <end position="78"/>
    </location>
</feature>
<dbReference type="InterPro" id="IPR025662">
    <property type="entry name" value="Sigma_54_int_dom_ATP-bd_1"/>
</dbReference>
<dbReference type="PANTHER" id="PTHR32071">
    <property type="entry name" value="TRANSCRIPTIONAL REGULATORY PROTEIN"/>
    <property type="match status" value="1"/>
</dbReference>
<dbReference type="CDD" id="cd00009">
    <property type="entry name" value="AAA"/>
    <property type="match status" value="1"/>
</dbReference>
<dbReference type="Pfam" id="PF00158">
    <property type="entry name" value="Sigma54_activat"/>
    <property type="match status" value="1"/>
</dbReference>
<dbReference type="RefSeq" id="WP_149109873.1">
    <property type="nucleotide sequence ID" value="NZ_CP042425.1"/>
</dbReference>
<dbReference type="EMBL" id="CP042425">
    <property type="protein sequence ID" value="QEL15022.1"/>
    <property type="molecule type" value="Genomic_DNA"/>
</dbReference>
<evidence type="ECO:0000256" key="2">
    <source>
        <dbReference type="ARBA" id="ARBA00022840"/>
    </source>
</evidence>
<dbReference type="InterPro" id="IPR002078">
    <property type="entry name" value="Sigma_54_int"/>
</dbReference>
<dbReference type="Gene3D" id="3.30.450.40">
    <property type="match status" value="1"/>
</dbReference>
<evidence type="ECO:0000256" key="1">
    <source>
        <dbReference type="ARBA" id="ARBA00022741"/>
    </source>
</evidence>
<dbReference type="InterPro" id="IPR027417">
    <property type="entry name" value="P-loop_NTPase"/>
</dbReference>
<evidence type="ECO:0000259" key="8">
    <source>
        <dbReference type="PROSITE" id="PS50045"/>
    </source>
</evidence>
<evidence type="ECO:0000313" key="10">
    <source>
        <dbReference type="Proteomes" id="UP000324974"/>
    </source>
</evidence>
<dbReference type="GO" id="GO:0005524">
    <property type="term" value="F:ATP binding"/>
    <property type="evidence" value="ECO:0007669"/>
    <property type="project" value="UniProtKB-KW"/>
</dbReference>
<keyword evidence="6" id="KW-0804">Transcription</keyword>
<dbReference type="PROSITE" id="PS00675">
    <property type="entry name" value="SIGMA54_INTERACT_1"/>
    <property type="match status" value="1"/>
</dbReference>
<dbReference type="InterPro" id="IPR008984">
    <property type="entry name" value="SMAD_FHA_dom_sf"/>
</dbReference>
<dbReference type="SUPFAM" id="SSF55781">
    <property type="entry name" value="GAF domain-like"/>
    <property type="match status" value="1"/>
</dbReference>
<evidence type="ECO:0000259" key="7">
    <source>
        <dbReference type="PROSITE" id="PS50006"/>
    </source>
</evidence>
<name>A0A5C1AB30_9BACT</name>
<keyword evidence="10" id="KW-1185">Reference proteome</keyword>
<dbReference type="InterPro" id="IPR025943">
    <property type="entry name" value="Sigma_54_int_dom_ATP-bd_2"/>
</dbReference>
<dbReference type="Pfam" id="PF13185">
    <property type="entry name" value="GAF_2"/>
    <property type="match status" value="1"/>
</dbReference>
<dbReference type="PROSITE" id="PS00688">
    <property type="entry name" value="SIGMA54_INTERACT_3"/>
    <property type="match status" value="1"/>
</dbReference>
<evidence type="ECO:0000256" key="5">
    <source>
        <dbReference type="ARBA" id="ARBA00023159"/>
    </source>
</evidence>
<proteinExistence type="predicted"/>
<organism evidence="9 10">
    <name type="scientific">Limnoglobus roseus</name>
    <dbReference type="NCBI Taxonomy" id="2598579"/>
    <lineage>
        <taxon>Bacteria</taxon>
        <taxon>Pseudomonadati</taxon>
        <taxon>Planctomycetota</taxon>
        <taxon>Planctomycetia</taxon>
        <taxon>Gemmatales</taxon>
        <taxon>Gemmataceae</taxon>
        <taxon>Limnoglobus</taxon>
    </lineage>
</organism>
<dbReference type="SUPFAM" id="SSF46689">
    <property type="entry name" value="Homeodomain-like"/>
    <property type="match status" value="1"/>
</dbReference>
<dbReference type="InterPro" id="IPR003593">
    <property type="entry name" value="AAA+_ATPase"/>
</dbReference>
<protein>
    <submittedName>
        <fullName evidence="9">Sigma-54-dependent Fis family transcriptional regulator</fullName>
    </submittedName>
</protein>
<dbReference type="FunFam" id="1.10.8.60:FF:000014">
    <property type="entry name" value="DNA-binding transcriptional regulator NtrC"/>
    <property type="match status" value="1"/>
</dbReference>
<dbReference type="InterPro" id="IPR002197">
    <property type="entry name" value="HTH_Fis"/>
</dbReference>
<dbReference type="PANTHER" id="PTHR32071:SF57">
    <property type="entry name" value="C4-DICARBOXYLATE TRANSPORT TRANSCRIPTIONAL REGULATORY PROTEIN DCTD"/>
    <property type="match status" value="1"/>
</dbReference>
<dbReference type="AlphaFoldDB" id="A0A5C1AB30"/>
<dbReference type="InterPro" id="IPR058031">
    <property type="entry name" value="AAA_lid_NorR"/>
</dbReference>
<dbReference type="Proteomes" id="UP000324974">
    <property type="component" value="Chromosome"/>
</dbReference>
<dbReference type="GO" id="GO:0043565">
    <property type="term" value="F:sequence-specific DNA binding"/>
    <property type="evidence" value="ECO:0007669"/>
    <property type="project" value="InterPro"/>
</dbReference>
<keyword evidence="2" id="KW-0067">ATP-binding</keyword>
<dbReference type="GO" id="GO:0006355">
    <property type="term" value="P:regulation of DNA-templated transcription"/>
    <property type="evidence" value="ECO:0007669"/>
    <property type="project" value="InterPro"/>
</dbReference>
<dbReference type="Pfam" id="PF25601">
    <property type="entry name" value="AAA_lid_14"/>
    <property type="match status" value="1"/>
</dbReference>
<feature type="domain" description="Sigma-54 factor interaction" evidence="8">
    <location>
        <begin position="334"/>
        <end position="563"/>
    </location>
</feature>
<keyword evidence="3" id="KW-0805">Transcription regulation</keyword>
<reference evidence="10" key="1">
    <citation type="submission" date="2019-08" db="EMBL/GenBank/DDBJ databases">
        <title>Limnoglobus roseus gen. nov., sp. nov., a novel freshwater planctomycete with a giant genome from the family Gemmataceae.</title>
        <authorList>
            <person name="Kulichevskaya I.S."/>
            <person name="Naumoff D.G."/>
            <person name="Miroshnikov K."/>
            <person name="Ivanova A."/>
            <person name="Philippov D.A."/>
            <person name="Hakobyan A."/>
            <person name="Rijpstra I.C."/>
            <person name="Sinninghe Damste J.S."/>
            <person name="Liesack W."/>
            <person name="Dedysh S.N."/>
        </authorList>
    </citation>
    <scope>NUCLEOTIDE SEQUENCE [LARGE SCALE GENOMIC DNA]</scope>
    <source>
        <strain evidence="10">PX52</strain>
    </source>
</reference>
<dbReference type="CDD" id="cd00060">
    <property type="entry name" value="FHA"/>
    <property type="match status" value="1"/>
</dbReference>
<dbReference type="SUPFAM" id="SSF49879">
    <property type="entry name" value="SMAD/FHA domain"/>
    <property type="match status" value="1"/>
</dbReference>
<dbReference type="SUPFAM" id="SSF52540">
    <property type="entry name" value="P-loop containing nucleoside triphosphate hydrolases"/>
    <property type="match status" value="1"/>
</dbReference>
<evidence type="ECO:0000256" key="3">
    <source>
        <dbReference type="ARBA" id="ARBA00023015"/>
    </source>
</evidence>
<dbReference type="InterPro" id="IPR025944">
    <property type="entry name" value="Sigma_54_int_dom_CS"/>
</dbReference>
<dbReference type="Gene3D" id="2.60.200.20">
    <property type="match status" value="1"/>
</dbReference>
<sequence length="640" mass="70436">MADAASGYLVARLDGSYGDVHPLAAEARYTLGRAPTNRIPLRDDMCSREHAEVYWFNNAWHVRDLKSLNGTFVNEEKLARERKLHAEDQVRFGNSRFLFLHDLTDLPTHQPDPGPVTDITIKTRLDDTKYISPKKSVGLAPTAEFPAKARHVSQDEAVALLFRLATDTATAATPTELAEMALNTLFHGTTAEVAAVLAVPGGRDSELIAYRTRNASQKTYHKVSSFVSHEVAKTQQAVLAEDVAAEKKLKDRDSVSELKAASLICAPVAADDELLGLIHIYSTTASRRLNADDLELTLAIARQVGIAWQRLRREAGLTAEVKALKDRFHLESGLVGGSGGIKAIETQVARVAPTKATVLIRGESGVGKELVARAVHQSGPRKSGAFVCLNCAALTETLLESELFGHEKGSFTGATERLIGKFESADGGTIFLDEIGEMTLGTQAKLLRVLEGQPFERVGGNTPIHVDVRVVAATNRPLEDAVREGTFRKDLFFRLQVVQIDVPPLRDRPDDIPPLALHFFQYYTRETGRRLKGFSPASMKKLTAYHWPGNVRELRNAIERAVVLCGGSTLEDSDIWLSPLETGPRESTDVYSPKTLDEVEKRHIEQTLTHTGWNKSQSADILGIERSTLDRKIKSYGLKK</sequence>
<dbReference type="FunFam" id="3.40.50.300:FF:000006">
    <property type="entry name" value="DNA-binding transcriptional regulator NtrC"/>
    <property type="match status" value="1"/>
</dbReference>
<dbReference type="PROSITE" id="PS50006">
    <property type="entry name" value="FHA_DOMAIN"/>
    <property type="match status" value="1"/>
</dbReference>
<keyword evidence="1" id="KW-0547">Nucleotide-binding</keyword>
<accession>A0A5C1AB30</accession>
<dbReference type="KEGG" id="lrs:PX52LOC_01927"/>
<evidence type="ECO:0000256" key="6">
    <source>
        <dbReference type="ARBA" id="ARBA00023163"/>
    </source>
</evidence>
<dbReference type="SMART" id="SM00065">
    <property type="entry name" value="GAF"/>
    <property type="match status" value="1"/>
</dbReference>
<dbReference type="PROSITE" id="PS00676">
    <property type="entry name" value="SIGMA54_INTERACT_2"/>
    <property type="match status" value="1"/>
</dbReference>
<keyword evidence="4" id="KW-0238">DNA-binding</keyword>
<dbReference type="InterPro" id="IPR009057">
    <property type="entry name" value="Homeodomain-like_sf"/>
</dbReference>
<dbReference type="OrthoDB" id="9761019at2"/>
<dbReference type="Pfam" id="PF02954">
    <property type="entry name" value="HTH_8"/>
    <property type="match status" value="1"/>
</dbReference>
<dbReference type="InterPro" id="IPR029016">
    <property type="entry name" value="GAF-like_dom_sf"/>
</dbReference>
<dbReference type="Pfam" id="PF00498">
    <property type="entry name" value="FHA"/>
    <property type="match status" value="1"/>
</dbReference>
<dbReference type="Gene3D" id="1.10.8.60">
    <property type="match status" value="1"/>
</dbReference>
<dbReference type="SMART" id="SM00240">
    <property type="entry name" value="FHA"/>
    <property type="match status" value="1"/>
</dbReference>
<dbReference type="Gene3D" id="3.40.50.300">
    <property type="entry name" value="P-loop containing nucleotide triphosphate hydrolases"/>
    <property type="match status" value="1"/>
</dbReference>
<gene>
    <name evidence="9" type="ORF">PX52LOC_01927</name>
</gene>